<keyword evidence="3" id="KW-1185">Reference proteome</keyword>
<comment type="caution">
    <text evidence="2">The sequence shown here is derived from an EMBL/GenBank/DDBJ whole genome shotgun (WGS) entry which is preliminary data.</text>
</comment>
<dbReference type="RefSeq" id="WP_381744878.1">
    <property type="nucleotide sequence ID" value="NZ_JBHSDP010000031.1"/>
</dbReference>
<feature type="compositionally biased region" description="Low complexity" evidence="1">
    <location>
        <begin position="238"/>
        <end position="257"/>
    </location>
</feature>
<evidence type="ECO:0000256" key="1">
    <source>
        <dbReference type="SAM" id="MobiDB-lite"/>
    </source>
</evidence>
<evidence type="ECO:0000313" key="3">
    <source>
        <dbReference type="Proteomes" id="UP001595824"/>
    </source>
</evidence>
<sequence length="333" mass="35406">MRPRLLPDTHLLPSDRGVVISGPRHTAAFALPGMYPWLERLRPFLDGQSSLDQLTAGLAPQAARHVRTLVDLLVREGFARDAARDLPHGLSPEVRARHASLIDFVAARADSPEHRFERYRDCAPVVVGAGRLAGALVLALIASGVAHIRLHIDEAADDGTARLRDCVALLREEDHSFRYEELDGPLDRLPPDTGVLLLGSDVFTPDSMARAHTLAERAGVRYGQAVGRGDHIVISAVSEPRGSSESPPPGDSSDNGGTARETTASTGGNTRTRKPSSYLGGPVAALAADQLCLHLLYRTAGLDGPDLDGRPSPVAEPVALDLRTGRLVGADAA</sequence>
<dbReference type="Proteomes" id="UP001595824">
    <property type="component" value="Unassembled WGS sequence"/>
</dbReference>
<protein>
    <recommendedName>
        <fullName evidence="4">ThiF family protein</fullName>
    </recommendedName>
</protein>
<feature type="region of interest" description="Disordered" evidence="1">
    <location>
        <begin position="238"/>
        <end position="276"/>
    </location>
</feature>
<feature type="compositionally biased region" description="Polar residues" evidence="1">
    <location>
        <begin position="260"/>
        <end position="270"/>
    </location>
</feature>
<accession>A0ABV8TSR4</accession>
<dbReference type="EMBL" id="JBHSDP010000031">
    <property type="protein sequence ID" value="MFC4333574.1"/>
    <property type="molecule type" value="Genomic_DNA"/>
</dbReference>
<gene>
    <name evidence="2" type="ORF">ACFPC0_38575</name>
</gene>
<reference evidence="3" key="1">
    <citation type="journal article" date="2019" name="Int. J. Syst. Evol. Microbiol.">
        <title>The Global Catalogue of Microorganisms (GCM) 10K type strain sequencing project: providing services to taxonomists for standard genome sequencing and annotation.</title>
        <authorList>
            <consortium name="The Broad Institute Genomics Platform"/>
            <consortium name="The Broad Institute Genome Sequencing Center for Infectious Disease"/>
            <person name="Wu L."/>
            <person name="Ma J."/>
        </authorList>
    </citation>
    <scope>NUCLEOTIDE SEQUENCE [LARGE SCALE GENOMIC DNA]</scope>
    <source>
        <strain evidence="3">PCU 347</strain>
    </source>
</reference>
<proteinExistence type="predicted"/>
<evidence type="ECO:0008006" key="4">
    <source>
        <dbReference type="Google" id="ProtNLM"/>
    </source>
</evidence>
<name>A0ABV8TSR4_9ACTN</name>
<evidence type="ECO:0000313" key="2">
    <source>
        <dbReference type="EMBL" id="MFC4333574.1"/>
    </source>
</evidence>
<organism evidence="2 3">
    <name type="scientific">Streptomyces andamanensis</name>
    <dbReference type="NCBI Taxonomy" id="1565035"/>
    <lineage>
        <taxon>Bacteria</taxon>
        <taxon>Bacillati</taxon>
        <taxon>Actinomycetota</taxon>
        <taxon>Actinomycetes</taxon>
        <taxon>Kitasatosporales</taxon>
        <taxon>Streptomycetaceae</taxon>
        <taxon>Streptomyces</taxon>
    </lineage>
</organism>